<dbReference type="AlphaFoldDB" id="A0A151GHP9"/>
<dbReference type="GeneID" id="63716214"/>
<protein>
    <submittedName>
        <fullName evidence="1">Uncharacterized protein</fullName>
    </submittedName>
</protein>
<comment type="caution">
    <text evidence="1">The sequence shown here is derived from an EMBL/GenBank/DDBJ whole genome shotgun (WGS) entry which is preliminary data.</text>
</comment>
<sequence length="81" mass="7960">MDTILALASSGLASIVDKLDAAIVGNLLNEAKAASSATSDAVPAAPVFPISAPSLDSATTKYVVEDDNSSNAALPGSPSTN</sequence>
<organism evidence="1 2">
    <name type="scientific">Drechmeria coniospora</name>
    <name type="common">Nematophagous fungus</name>
    <name type="synonym">Meria coniospora</name>
    <dbReference type="NCBI Taxonomy" id="98403"/>
    <lineage>
        <taxon>Eukaryota</taxon>
        <taxon>Fungi</taxon>
        <taxon>Dikarya</taxon>
        <taxon>Ascomycota</taxon>
        <taxon>Pezizomycotina</taxon>
        <taxon>Sordariomycetes</taxon>
        <taxon>Hypocreomycetidae</taxon>
        <taxon>Hypocreales</taxon>
        <taxon>Ophiocordycipitaceae</taxon>
        <taxon>Drechmeria</taxon>
    </lineage>
</organism>
<proteinExistence type="predicted"/>
<reference evidence="1 2" key="1">
    <citation type="journal article" date="2016" name="Sci. Rep.">
        <title>Insights into Adaptations to a Near-Obligate Nematode Endoparasitic Lifestyle from the Finished Genome of Drechmeria coniospora.</title>
        <authorList>
            <person name="Zhang L."/>
            <person name="Zhou Z."/>
            <person name="Guo Q."/>
            <person name="Fokkens L."/>
            <person name="Miskei M."/>
            <person name="Pocsi I."/>
            <person name="Zhang W."/>
            <person name="Chen M."/>
            <person name="Wang L."/>
            <person name="Sun Y."/>
            <person name="Donzelli B.G."/>
            <person name="Gibson D.M."/>
            <person name="Nelson D.R."/>
            <person name="Luo J.G."/>
            <person name="Rep M."/>
            <person name="Liu H."/>
            <person name="Yang S."/>
            <person name="Wang J."/>
            <person name="Krasnoff S.B."/>
            <person name="Xu Y."/>
            <person name="Molnar I."/>
            <person name="Lin M."/>
        </authorList>
    </citation>
    <scope>NUCLEOTIDE SEQUENCE [LARGE SCALE GENOMIC DNA]</scope>
    <source>
        <strain evidence="1 2">ARSEF 6962</strain>
    </source>
</reference>
<gene>
    <name evidence="1" type="ORF">DCS_03571</name>
</gene>
<name>A0A151GHP9_DRECN</name>
<evidence type="ECO:0000313" key="2">
    <source>
        <dbReference type="Proteomes" id="UP000076580"/>
    </source>
</evidence>
<dbReference type="Proteomes" id="UP000076580">
    <property type="component" value="Chromosome 02"/>
</dbReference>
<dbReference type="RefSeq" id="XP_040655923.1">
    <property type="nucleotide sequence ID" value="XM_040800890.1"/>
</dbReference>
<dbReference type="InParanoid" id="A0A151GHP9"/>
<evidence type="ECO:0000313" key="1">
    <source>
        <dbReference type="EMBL" id="KYK56571.1"/>
    </source>
</evidence>
<keyword evidence="2" id="KW-1185">Reference proteome</keyword>
<dbReference type="EMBL" id="LAYC01000002">
    <property type="protein sequence ID" value="KYK56571.1"/>
    <property type="molecule type" value="Genomic_DNA"/>
</dbReference>
<accession>A0A151GHP9</accession>